<gene>
    <name evidence="1" type="ORF">ACFSE6_17850</name>
</gene>
<proteinExistence type="predicted"/>
<protein>
    <recommendedName>
        <fullName evidence="3">Aminoglycoside phosphotransferase</fullName>
    </recommendedName>
</protein>
<dbReference type="EMBL" id="JBHUEE010000012">
    <property type="protein sequence ID" value="MFD1719714.1"/>
    <property type="molecule type" value="Genomic_DNA"/>
</dbReference>
<dbReference type="Proteomes" id="UP001597277">
    <property type="component" value="Unassembled WGS sequence"/>
</dbReference>
<sequence length="157" mass="17369">MEPERTDLATLAVRGREVVASYLAAVDVAWADDDEDVVEILNGAGDLRRIRVSVTDHDHWALPRAELAEEPEVADGWWAFVRMRTGTEPELYLAGEDQVRELMTRLLTQSPVHAGPAEDPAADDGAAAGRITDEAIPVCTGDLRPLLRPWRELTQNF</sequence>
<evidence type="ECO:0000313" key="2">
    <source>
        <dbReference type="Proteomes" id="UP001597277"/>
    </source>
</evidence>
<reference evidence="2" key="1">
    <citation type="journal article" date="2019" name="Int. J. Syst. Evol. Microbiol.">
        <title>The Global Catalogue of Microorganisms (GCM) 10K type strain sequencing project: providing services to taxonomists for standard genome sequencing and annotation.</title>
        <authorList>
            <consortium name="The Broad Institute Genomics Platform"/>
            <consortium name="The Broad Institute Genome Sequencing Center for Infectious Disease"/>
            <person name="Wu L."/>
            <person name="Ma J."/>
        </authorList>
    </citation>
    <scope>NUCLEOTIDE SEQUENCE [LARGE SCALE GENOMIC DNA]</scope>
    <source>
        <strain evidence="2">JCM 17130</strain>
    </source>
</reference>
<name>A0ABW4LC04_9MICO</name>
<comment type="caution">
    <text evidence="1">The sequence shown here is derived from an EMBL/GenBank/DDBJ whole genome shotgun (WGS) entry which is preliminary data.</text>
</comment>
<accession>A0ABW4LC04</accession>
<evidence type="ECO:0000313" key="1">
    <source>
        <dbReference type="EMBL" id="MFD1719714.1"/>
    </source>
</evidence>
<evidence type="ECO:0008006" key="3">
    <source>
        <dbReference type="Google" id="ProtNLM"/>
    </source>
</evidence>
<keyword evidence="2" id="KW-1185">Reference proteome</keyword>
<organism evidence="1 2">
    <name type="scientific">Georgenia deserti</name>
    <dbReference type="NCBI Taxonomy" id="2093781"/>
    <lineage>
        <taxon>Bacteria</taxon>
        <taxon>Bacillati</taxon>
        <taxon>Actinomycetota</taxon>
        <taxon>Actinomycetes</taxon>
        <taxon>Micrococcales</taxon>
        <taxon>Bogoriellaceae</taxon>
        <taxon>Georgenia</taxon>
    </lineage>
</organism>
<dbReference type="RefSeq" id="WP_388010557.1">
    <property type="nucleotide sequence ID" value="NZ_JBHUEE010000012.1"/>
</dbReference>